<dbReference type="GO" id="GO:0043565">
    <property type="term" value="F:sequence-specific DNA binding"/>
    <property type="evidence" value="ECO:0007669"/>
    <property type="project" value="InterPro"/>
</dbReference>
<dbReference type="OrthoDB" id="9803764at2"/>
<evidence type="ECO:0000256" key="3">
    <source>
        <dbReference type="ARBA" id="ARBA00023163"/>
    </source>
</evidence>
<evidence type="ECO:0000313" key="5">
    <source>
        <dbReference type="EMBL" id="TDF96231.1"/>
    </source>
</evidence>
<accession>A0A4R5KKY6</accession>
<keyword evidence="2" id="KW-0238">DNA-binding</keyword>
<reference evidence="5 6" key="1">
    <citation type="submission" date="2019-03" db="EMBL/GenBank/DDBJ databases">
        <title>This is whole genome sequence of Paenibacillus sp MS74 strain.</title>
        <authorList>
            <person name="Trinh H.N."/>
        </authorList>
    </citation>
    <scope>NUCLEOTIDE SEQUENCE [LARGE SCALE GENOMIC DNA]</scope>
    <source>
        <strain evidence="5 6">MS74</strain>
    </source>
</reference>
<dbReference type="Pfam" id="PF02311">
    <property type="entry name" value="AraC_binding"/>
    <property type="match status" value="1"/>
</dbReference>
<keyword evidence="6" id="KW-1185">Reference proteome</keyword>
<keyword evidence="1" id="KW-0805">Transcription regulation</keyword>
<feature type="domain" description="HTH araC/xylS-type" evidence="4">
    <location>
        <begin position="166"/>
        <end position="264"/>
    </location>
</feature>
<organism evidence="5 6">
    <name type="scientific">Paenibacillus piri</name>
    <dbReference type="NCBI Taxonomy" id="2547395"/>
    <lineage>
        <taxon>Bacteria</taxon>
        <taxon>Bacillati</taxon>
        <taxon>Bacillota</taxon>
        <taxon>Bacilli</taxon>
        <taxon>Bacillales</taxon>
        <taxon>Paenibacillaceae</taxon>
        <taxon>Paenibacillus</taxon>
    </lineage>
</organism>
<dbReference type="InterPro" id="IPR018060">
    <property type="entry name" value="HTH_AraC"/>
</dbReference>
<evidence type="ECO:0000259" key="4">
    <source>
        <dbReference type="PROSITE" id="PS01124"/>
    </source>
</evidence>
<protein>
    <submittedName>
        <fullName evidence="5">Helix-turn-helix domain-containing protein</fullName>
    </submittedName>
</protein>
<dbReference type="EMBL" id="SMRT01000008">
    <property type="protein sequence ID" value="TDF96231.1"/>
    <property type="molecule type" value="Genomic_DNA"/>
</dbReference>
<dbReference type="PROSITE" id="PS01124">
    <property type="entry name" value="HTH_ARAC_FAMILY_2"/>
    <property type="match status" value="1"/>
</dbReference>
<dbReference type="Gene3D" id="2.60.120.280">
    <property type="entry name" value="Regulatory protein AraC"/>
    <property type="match status" value="1"/>
</dbReference>
<dbReference type="InterPro" id="IPR037923">
    <property type="entry name" value="HTH-like"/>
</dbReference>
<evidence type="ECO:0000256" key="1">
    <source>
        <dbReference type="ARBA" id="ARBA00023015"/>
    </source>
</evidence>
<comment type="caution">
    <text evidence="5">The sequence shown here is derived from an EMBL/GenBank/DDBJ whole genome shotgun (WGS) entry which is preliminary data.</text>
</comment>
<dbReference type="PANTHER" id="PTHR43280:SF2">
    <property type="entry name" value="HTH-TYPE TRANSCRIPTIONAL REGULATOR EXSA"/>
    <property type="match status" value="1"/>
</dbReference>
<dbReference type="RefSeq" id="WP_133230463.1">
    <property type="nucleotide sequence ID" value="NZ_SMRT01000008.1"/>
</dbReference>
<dbReference type="Gene3D" id="1.10.10.60">
    <property type="entry name" value="Homeodomain-like"/>
    <property type="match status" value="2"/>
</dbReference>
<dbReference type="GO" id="GO:0003700">
    <property type="term" value="F:DNA-binding transcription factor activity"/>
    <property type="evidence" value="ECO:0007669"/>
    <property type="project" value="InterPro"/>
</dbReference>
<sequence>MNIDRVSQFTGHSNGTVIAGHFHEPDTYMTKRLQGMGDWLITYTLEGEGYFITAGTERICRSGDITLLKPDTPHQYGTRKGQSWHFVWAHFSPQLMETSLLPVEPLLIHSLENESARDRIFQAFRRILADSREQSEYWHELCLNALREILILMAQKNSRKLDSRIEETLHLLSEHMRRPLTIDELAKTVGLSPSRLSHLFKASTGTSIVDTLNQMRIRQAALLLEHTELNASEVCDHVGFQNYNHFINQFRKRFGVSPSVYKKQARNPGRPGT</sequence>
<dbReference type="Pfam" id="PF12833">
    <property type="entry name" value="HTH_18"/>
    <property type="match status" value="1"/>
</dbReference>
<proteinExistence type="predicted"/>
<keyword evidence="3" id="KW-0804">Transcription</keyword>
<dbReference type="InterPro" id="IPR003313">
    <property type="entry name" value="AraC-bd"/>
</dbReference>
<dbReference type="SUPFAM" id="SSF51215">
    <property type="entry name" value="Regulatory protein AraC"/>
    <property type="match status" value="1"/>
</dbReference>
<dbReference type="Proteomes" id="UP000295636">
    <property type="component" value="Unassembled WGS sequence"/>
</dbReference>
<name>A0A4R5KKY6_9BACL</name>
<gene>
    <name evidence="5" type="ORF">E1757_17720</name>
</gene>
<dbReference type="SMART" id="SM00342">
    <property type="entry name" value="HTH_ARAC"/>
    <property type="match status" value="1"/>
</dbReference>
<evidence type="ECO:0000313" key="6">
    <source>
        <dbReference type="Proteomes" id="UP000295636"/>
    </source>
</evidence>
<dbReference type="AlphaFoldDB" id="A0A4R5KKY6"/>
<dbReference type="InterPro" id="IPR009057">
    <property type="entry name" value="Homeodomain-like_sf"/>
</dbReference>
<dbReference type="PANTHER" id="PTHR43280">
    <property type="entry name" value="ARAC-FAMILY TRANSCRIPTIONAL REGULATOR"/>
    <property type="match status" value="1"/>
</dbReference>
<dbReference type="SUPFAM" id="SSF46689">
    <property type="entry name" value="Homeodomain-like"/>
    <property type="match status" value="2"/>
</dbReference>
<evidence type="ECO:0000256" key="2">
    <source>
        <dbReference type="ARBA" id="ARBA00023125"/>
    </source>
</evidence>